<dbReference type="Pfam" id="PF00378">
    <property type="entry name" value="ECH_1"/>
    <property type="match status" value="1"/>
</dbReference>
<proteinExistence type="predicted"/>
<dbReference type="RefSeq" id="WP_350890580.1">
    <property type="nucleotide sequence ID" value="NZ_JBEOTR010000009.1"/>
</dbReference>
<dbReference type="Gene3D" id="3.90.226.10">
    <property type="entry name" value="2-enoyl-CoA Hydratase, Chain A, domain 1"/>
    <property type="match status" value="1"/>
</dbReference>
<dbReference type="GO" id="GO:0004300">
    <property type="term" value="F:enoyl-CoA hydratase activity"/>
    <property type="evidence" value="ECO:0007669"/>
    <property type="project" value="UniProtKB-EC"/>
</dbReference>
<evidence type="ECO:0000313" key="1">
    <source>
        <dbReference type="EMBL" id="MFJ6039608.1"/>
    </source>
</evidence>
<gene>
    <name evidence="1" type="primary">dpgB</name>
    <name evidence="1" type="ORF">ACIQFM_25515</name>
</gene>
<dbReference type="EC" id="4.2.1.17" evidence="1"/>
<keyword evidence="1" id="KW-0456">Lyase</keyword>
<dbReference type="InterPro" id="IPR029045">
    <property type="entry name" value="ClpP/crotonase-like_dom_sf"/>
</dbReference>
<dbReference type="SUPFAM" id="SSF52096">
    <property type="entry name" value="ClpP/crotonase"/>
    <property type="match status" value="1"/>
</dbReference>
<reference evidence="1 2" key="1">
    <citation type="submission" date="2024-10" db="EMBL/GenBank/DDBJ databases">
        <title>The Natural Products Discovery Center: Release of the First 8490 Sequenced Strains for Exploring Actinobacteria Biosynthetic Diversity.</title>
        <authorList>
            <person name="Kalkreuter E."/>
            <person name="Kautsar S.A."/>
            <person name="Yang D."/>
            <person name="Bader C.D."/>
            <person name="Teijaro C.N."/>
            <person name="Fluegel L."/>
            <person name="Davis C.M."/>
            <person name="Simpson J.R."/>
            <person name="Lauterbach L."/>
            <person name="Steele A.D."/>
            <person name="Gui C."/>
            <person name="Meng S."/>
            <person name="Li G."/>
            <person name="Viehrig K."/>
            <person name="Ye F."/>
            <person name="Su P."/>
            <person name="Kiefer A.F."/>
            <person name="Nichols A."/>
            <person name="Cepeda A.J."/>
            <person name="Yan W."/>
            <person name="Fan B."/>
            <person name="Jiang Y."/>
            <person name="Adhikari A."/>
            <person name="Zheng C.-J."/>
            <person name="Schuster L."/>
            <person name="Cowan T.M."/>
            <person name="Smanski M.J."/>
            <person name="Chevrette M.G."/>
            <person name="De Carvalho L.P.S."/>
            <person name="Shen B."/>
        </authorList>
    </citation>
    <scope>NUCLEOTIDE SEQUENCE [LARGE SCALE GENOMIC DNA]</scope>
    <source>
        <strain evidence="1 2">NPDC093086</strain>
    </source>
</reference>
<dbReference type="NCBIfam" id="NF042431">
    <property type="entry name" value="EnCoAhydt_DpgB"/>
    <property type="match status" value="1"/>
</dbReference>
<dbReference type="InterPro" id="IPR053545">
    <property type="entry name" value="Enoyl-CoA_hydratase-like"/>
</dbReference>
<dbReference type="EMBL" id="JBIVPC010000014">
    <property type="protein sequence ID" value="MFJ6039608.1"/>
    <property type="molecule type" value="Genomic_DNA"/>
</dbReference>
<dbReference type="CDD" id="cd06558">
    <property type="entry name" value="crotonase-like"/>
    <property type="match status" value="1"/>
</dbReference>
<dbReference type="Proteomes" id="UP001617907">
    <property type="component" value="Unassembled WGS sequence"/>
</dbReference>
<dbReference type="InterPro" id="IPR001753">
    <property type="entry name" value="Enoyl-CoA_hydra/iso"/>
</dbReference>
<dbReference type="PANTHER" id="PTHR11941">
    <property type="entry name" value="ENOYL-COA HYDRATASE-RELATED"/>
    <property type="match status" value="1"/>
</dbReference>
<keyword evidence="2" id="KW-1185">Reference proteome</keyword>
<name>A0ABW8HFR4_9ACTN</name>
<accession>A0ABW8HFR4</accession>
<comment type="caution">
    <text evidence="1">The sequence shown here is derived from an EMBL/GenBank/DDBJ whole genome shotgun (WGS) entry which is preliminary data.</text>
</comment>
<protein>
    <submittedName>
        <fullName evidence="1">Enoyl-CoA-hydratase DpgB</fullName>
        <ecNumber evidence="1">4.2.1.17</ecNumber>
    </submittedName>
</protein>
<evidence type="ECO:0000313" key="2">
    <source>
        <dbReference type="Proteomes" id="UP001617907"/>
    </source>
</evidence>
<dbReference type="PANTHER" id="PTHR11941:SF54">
    <property type="entry name" value="ENOYL-COA HYDRATASE, MITOCHONDRIAL"/>
    <property type="match status" value="1"/>
</dbReference>
<sequence length="237" mass="25262">MSASHFAPSPTATTPHTLDIDGTRPLCPLLIADVNALCDRLEDAGGTTSAVIRLHGTGPAEDWPGDVGIDLVSRWEKALRRLEQGRYPKIATVEGVCSGPALDVLLTADHRIGTPGLRIAVPVTHDGVWAGMALHRLTHQLGGLHARRLVLFGAELSEQRALAIGLIDQTAKNPAAVAARLARRFARLEPAELAIRRQLVNEAGTTAFEEALGKHLAACDRTLRRTRNALAGARGDA</sequence>
<organism evidence="1 2">
    <name type="scientific">Streptomyces ardesiacus</name>
    <dbReference type="NCBI Taxonomy" id="285564"/>
    <lineage>
        <taxon>Bacteria</taxon>
        <taxon>Bacillati</taxon>
        <taxon>Actinomycetota</taxon>
        <taxon>Actinomycetes</taxon>
        <taxon>Kitasatosporales</taxon>
        <taxon>Streptomycetaceae</taxon>
        <taxon>Streptomyces</taxon>
    </lineage>
</organism>